<protein>
    <submittedName>
        <fullName evidence="1">Tetratricopeptide repeat 28-like</fullName>
    </submittedName>
</protein>
<gene>
    <name evidence="1" type="ORF">PACLA_8A012116</name>
</gene>
<dbReference type="SUPFAM" id="SSF63825">
    <property type="entry name" value="YWTD domain"/>
    <property type="match status" value="1"/>
</dbReference>
<dbReference type="PROSITE" id="PS50005">
    <property type="entry name" value="TPR"/>
    <property type="match status" value="15"/>
</dbReference>
<dbReference type="SMART" id="SM00028">
    <property type="entry name" value="TPR"/>
    <property type="match status" value="16"/>
</dbReference>
<evidence type="ECO:0000313" key="2">
    <source>
        <dbReference type="Proteomes" id="UP001152795"/>
    </source>
</evidence>
<dbReference type="InterPro" id="IPR019734">
    <property type="entry name" value="TPR_rpt"/>
</dbReference>
<reference evidence="1" key="1">
    <citation type="submission" date="2020-04" db="EMBL/GenBank/DDBJ databases">
        <authorList>
            <person name="Alioto T."/>
            <person name="Alioto T."/>
            <person name="Gomez Garrido J."/>
        </authorList>
    </citation>
    <scope>NUCLEOTIDE SEQUENCE</scope>
    <source>
        <strain evidence="1">A484AB</strain>
    </source>
</reference>
<name>A0A7D9DUR6_PARCT</name>
<sequence>VSKIADTSIGDLLEKTNFLASGSTAWDDQWSADDAENSVCFNLNRLFYTYLQIVIMNSCKWNVNRFKIYILFLFEICAFNLQCKIGFKQPILFYEFKNIIFARVVSLKGTVVSSLQLNSTLLYGIVSLNNVVYVSAHEDNGGIYKITFDDDNCGLAEKVLSNGNSSCSRVHSLTTYTHNSFAFSDTGDSCIKTYNPTNNQVSVIVGNGTGTRDGSQAQFSQPTGICFDYETLFTADTSTESLLLRKGGGAHAPIAPPVPRPLTLRMTTNVSSLLDYLEHLHLFGETFGLHTKKSTSVKVGISQAIEKLERVYSFDKKCVDAVTNLIGTTAVTQGPQGTVSSVVMEDERRILKSLRNINALLNRFNPSLIAKFSIKSLLTLVVENTFSEMRSGATDMPLQLEFDYRFSRAIKERLKRQCSTPFAYFTAPKSYYPQVFTSTNYKDLPKLHPPKAHRLSEKQKGTKADFAMVIFVDQCRGTVDKQEWDRGACFELTQIMLDPSLRKEDKINNLTVYNVLILFTNWCCKLSLPIPLPCMDKFGTDDRMLVAPYTLCQPQSKNFFSLFFLMISTKKNRIIKKIQQYEEAIRCYIKSLEISTAIGDRAGMASNNGNLGSAYLSLGDYHTAIDYYKKSLEISSAIGDRSGIASNNGNLGIVYLSLGEYQKAVDYSKKGLEINTAIGNPSGIAINHGNLGNAYHSLGEFQKAIDHHKNALEISTAIGDRLGKYQKAVDYSQKASNNGNLGNAYLNLGKYQKAIACYKKGLEISTAIGKRSGIASNNGNLGNAYQSLGEYQKAIDYYKKGLEINTTIGNRSGIASNNGNLGNAYRSLGEYQKAIDYYKKSLEINTAIGNRSGIASNIGNLGNAYLSLGEYQKAIDYFQKSLEISTAIGDRSGIASNNGNLGNAYLSLGEYQKAIDCYKKGLEISTDIGDRPGIARKNGNLGSAYHGLGEYKKAIACYKKGLVINTAIGDRSGIASNISNLGNVYFSLGEYQKAIDNYKKSLEISTAIGNRSGIASHNGNLGNAYRSLGEYQKAIDYHKKGLELSTVIGDRSGMAGNNGNLGNAYFGLGEYQKAIDYYNKGLEINTAIGDRSGIAINNCNLGNAYDALGEYQKAIDYYKKGLDISTAIGYRSGMASNNDNLGNVYLSLGEYQKAIDYSKKGLEISTTIGDWPGIATKNGNLGNAYRYLGEYQKAIDYYKKGLEISTAIGNRLGEYQKAVDYSKKGLEISTAIRNLSGIARIAREYLKAIDYYEKGQYQKGIDYCKKGEYQKAIDYYKEAMKSIGFFDKIFLLMVPDENKLSFTKQYFGSHIVLMSCLLSLERFESSLLVIDLGRAKELHYCVEKHNNSMNKDMFDYTHAIWNRIDAREEHRVIEEIQKFFHLGKNYTSVLLFAFNFEDSLNVWVLNDEVIFRKLDACLESLRCLIMQLLGRVNVSVDRNSSFYNSKSVVDTHNRTIFLFEKPDKHTCSENALENTASYSDLSDQEILQILFEVLFDPLKDHFNGDKLIVVPDQHLFFTPFSALIDERGSYLSNSYSVQITPSLHTLMCVMEQSCDSDFGFALFVGNPTVGKVSLNGEYFTPRGLPSAAKEVECLSKLFQATPLLERNATKEVVLQLLSGASIIHIAAHGEPNRGEIMLAPNSSGVQPSLTVPKPESYLLTQQDILNMSVQARLVVLCCCHTGQGEITSEGIIGITRAFLAAGARCVLATLWPIDDNATKEFMEKFYGELCQETSVCEALRRTMNLFQKHEIVAYRSIRIWAPFTVYGEDAKHLNKTVKIVSSNAEIIGII</sequence>
<dbReference type="Pfam" id="PF12770">
    <property type="entry name" value="CHAT"/>
    <property type="match status" value="1"/>
</dbReference>
<organism evidence="1 2">
    <name type="scientific">Paramuricea clavata</name>
    <name type="common">Red gorgonian</name>
    <name type="synonym">Violescent sea-whip</name>
    <dbReference type="NCBI Taxonomy" id="317549"/>
    <lineage>
        <taxon>Eukaryota</taxon>
        <taxon>Metazoa</taxon>
        <taxon>Cnidaria</taxon>
        <taxon>Anthozoa</taxon>
        <taxon>Octocorallia</taxon>
        <taxon>Malacalcyonacea</taxon>
        <taxon>Plexauridae</taxon>
        <taxon>Paramuricea</taxon>
    </lineage>
</organism>
<dbReference type="SUPFAM" id="SSF48452">
    <property type="entry name" value="TPR-like"/>
    <property type="match status" value="5"/>
</dbReference>
<dbReference type="Pfam" id="PF13424">
    <property type="entry name" value="TPR_12"/>
    <property type="match status" value="8"/>
</dbReference>
<comment type="caution">
    <text evidence="1">The sequence shown here is derived from an EMBL/GenBank/DDBJ whole genome shotgun (WGS) entry which is preliminary data.</text>
</comment>
<evidence type="ECO:0000313" key="1">
    <source>
        <dbReference type="EMBL" id="CAB3993713.1"/>
    </source>
</evidence>
<dbReference type="EMBL" id="CACRXK020002314">
    <property type="protein sequence ID" value="CAB3993713.1"/>
    <property type="molecule type" value="Genomic_DNA"/>
</dbReference>
<feature type="non-terminal residue" evidence="1">
    <location>
        <position position="1790"/>
    </location>
</feature>
<dbReference type="PANTHER" id="PTHR10098">
    <property type="entry name" value="RAPSYN-RELATED"/>
    <property type="match status" value="1"/>
</dbReference>
<dbReference type="PANTHER" id="PTHR10098:SF108">
    <property type="entry name" value="TETRATRICOPEPTIDE REPEAT PROTEIN 28"/>
    <property type="match status" value="1"/>
</dbReference>
<keyword evidence="2" id="KW-1185">Reference proteome</keyword>
<dbReference type="OrthoDB" id="418911at2759"/>
<dbReference type="InterPro" id="IPR011990">
    <property type="entry name" value="TPR-like_helical_dom_sf"/>
</dbReference>
<dbReference type="InterPro" id="IPR024983">
    <property type="entry name" value="CHAT_dom"/>
</dbReference>
<dbReference type="Gene3D" id="1.25.40.10">
    <property type="entry name" value="Tetratricopeptide repeat domain"/>
    <property type="match status" value="5"/>
</dbReference>
<proteinExistence type="predicted"/>
<dbReference type="PROSITE" id="PS50293">
    <property type="entry name" value="TPR_REGION"/>
    <property type="match status" value="4"/>
</dbReference>
<dbReference type="Proteomes" id="UP001152795">
    <property type="component" value="Unassembled WGS sequence"/>
</dbReference>
<feature type="non-terminal residue" evidence="1">
    <location>
        <position position="1"/>
    </location>
</feature>
<accession>A0A7D9DUR6</accession>